<organism evidence="1 2">
    <name type="scientific">Euphydryas editha</name>
    <name type="common">Edith's checkerspot</name>
    <dbReference type="NCBI Taxonomy" id="104508"/>
    <lineage>
        <taxon>Eukaryota</taxon>
        <taxon>Metazoa</taxon>
        <taxon>Ecdysozoa</taxon>
        <taxon>Arthropoda</taxon>
        <taxon>Hexapoda</taxon>
        <taxon>Insecta</taxon>
        <taxon>Pterygota</taxon>
        <taxon>Neoptera</taxon>
        <taxon>Endopterygota</taxon>
        <taxon>Lepidoptera</taxon>
        <taxon>Glossata</taxon>
        <taxon>Ditrysia</taxon>
        <taxon>Papilionoidea</taxon>
        <taxon>Nymphalidae</taxon>
        <taxon>Nymphalinae</taxon>
        <taxon>Euphydryas</taxon>
    </lineage>
</organism>
<protein>
    <submittedName>
        <fullName evidence="1">Uncharacterized protein</fullName>
    </submittedName>
</protein>
<comment type="caution">
    <text evidence="1">The sequence shown here is derived from an EMBL/GenBank/DDBJ whole genome shotgun (WGS) entry which is preliminary data.</text>
</comment>
<reference evidence="1" key="1">
    <citation type="submission" date="2022-03" db="EMBL/GenBank/DDBJ databases">
        <authorList>
            <person name="Tunstrom K."/>
        </authorList>
    </citation>
    <scope>NUCLEOTIDE SEQUENCE</scope>
</reference>
<dbReference type="EMBL" id="CAKOGL010000003">
    <property type="protein sequence ID" value="CAH2084613.1"/>
    <property type="molecule type" value="Genomic_DNA"/>
</dbReference>
<proteinExistence type="predicted"/>
<gene>
    <name evidence="1" type="ORF">EEDITHA_LOCUS1166</name>
</gene>
<accession>A0AAU9TCD9</accession>
<dbReference type="PANTHER" id="PTHR10773:SF19">
    <property type="match status" value="1"/>
</dbReference>
<evidence type="ECO:0000313" key="2">
    <source>
        <dbReference type="Proteomes" id="UP001153954"/>
    </source>
</evidence>
<sequence length="427" mass="50042">MFPAYESHYSRSHTQKKYLNSDLSIALMYRLYVTHCNANGQNPVKESYYRKVFVEEFNLTFKKPKNDTCGKCDKFKLQLQVETNFEKKQEIEAEKNEHEKLYESSYAEKRKDNEKAKVNDNVITLSFDLQKCLPTPFLTAGFSFYKRQLWTLNLTIYQVSQSSDAYCLLWDETIAGRGGQEIASCLYHHLNTLPYDLDEINMYSDSCPGQNRNIYVAVMILYFIENSINSPNIINQKFLEPGHTHMEADTIHAAIEKAKKRTAIKIELPKDWANLIRILHRNPRINVVEMQQSQFYNFQKLLTTKYIHRKINSVKEKVNWNKIKWIQCRKVDPGVIYYKYSFNYSEEFKLLSLKRNRNMTRLQLSEDTAPVVTLIPLNDKPIALPGPKVRDLQSFLDYLQPSSRPFYVSLETGPEMEEVLSCSDENC</sequence>
<evidence type="ECO:0000313" key="1">
    <source>
        <dbReference type="EMBL" id="CAH2084613.1"/>
    </source>
</evidence>
<name>A0AAU9TCD9_EUPED</name>
<keyword evidence="2" id="KW-1185">Reference proteome</keyword>
<dbReference type="AlphaFoldDB" id="A0AAU9TCD9"/>
<dbReference type="PANTHER" id="PTHR10773">
    <property type="entry name" value="DNA-DIRECTED RNA POLYMERASES I, II, AND III SUBUNIT RPABC2"/>
    <property type="match status" value="1"/>
</dbReference>
<dbReference type="Proteomes" id="UP001153954">
    <property type="component" value="Unassembled WGS sequence"/>
</dbReference>